<keyword evidence="4 7" id="KW-0233">DNA recombination</keyword>
<evidence type="ECO:0000313" key="11">
    <source>
        <dbReference type="Proteomes" id="UP000186594"/>
    </source>
</evidence>
<keyword evidence="6 7" id="KW-0539">Nucleus</keyword>
<name>A0A1U7LSB9_NEOID</name>
<feature type="domain" description="Non-structural maintenance of chromosome element 4 C-terminal" evidence="8">
    <location>
        <begin position="220"/>
        <end position="310"/>
    </location>
</feature>
<dbReference type="InterPro" id="IPR029225">
    <property type="entry name" value="Nse4_Nse3-bd"/>
</dbReference>
<dbReference type="STRING" id="1198029.A0A1U7LSB9"/>
<dbReference type="GO" id="GO:0006281">
    <property type="term" value="P:DNA repair"/>
    <property type="evidence" value="ECO:0007669"/>
    <property type="project" value="UniProtKB-UniRule"/>
</dbReference>
<evidence type="ECO:0000259" key="9">
    <source>
        <dbReference type="Pfam" id="PF15412"/>
    </source>
</evidence>
<keyword evidence="3 7" id="KW-0227">DNA damage</keyword>
<evidence type="ECO:0000256" key="2">
    <source>
        <dbReference type="ARBA" id="ARBA00008997"/>
    </source>
</evidence>
<evidence type="ECO:0000256" key="6">
    <source>
        <dbReference type="ARBA" id="ARBA00023242"/>
    </source>
</evidence>
<dbReference type="EMBL" id="LXFE01000360">
    <property type="protein sequence ID" value="OLL25565.1"/>
    <property type="molecule type" value="Genomic_DNA"/>
</dbReference>
<accession>A0A1U7LSB9</accession>
<evidence type="ECO:0000256" key="3">
    <source>
        <dbReference type="ARBA" id="ARBA00022763"/>
    </source>
</evidence>
<feature type="domain" description="Nse4/EID protein Nse3/MAGE-binding" evidence="9">
    <location>
        <begin position="83"/>
        <end position="125"/>
    </location>
</feature>
<dbReference type="PANTHER" id="PTHR16140">
    <property type="entry name" value="NON-STRUCTURAL MAINTENANCE OF CHROMOSOMES ELEMENT 4"/>
    <property type="match status" value="1"/>
</dbReference>
<evidence type="ECO:0000259" key="8">
    <source>
        <dbReference type="Pfam" id="PF08743"/>
    </source>
</evidence>
<dbReference type="OrthoDB" id="361242at2759"/>
<dbReference type="GO" id="GO:0006310">
    <property type="term" value="P:DNA recombination"/>
    <property type="evidence" value="ECO:0007669"/>
    <property type="project" value="UniProtKB-UniRule"/>
</dbReference>
<dbReference type="InterPro" id="IPR027786">
    <property type="entry name" value="Nse4/EID"/>
</dbReference>
<protein>
    <recommendedName>
        <fullName evidence="7">Non-structural maintenance of chromosomes element 4</fullName>
    </recommendedName>
</protein>
<keyword evidence="5 7" id="KW-0234">DNA repair</keyword>
<comment type="subunit">
    <text evidence="7">Component of the SMC5-SMC6 complex.</text>
</comment>
<gene>
    <name evidence="10" type="ORF">NEOLI_001130</name>
</gene>
<comment type="caution">
    <text evidence="10">The sequence shown here is derived from an EMBL/GenBank/DDBJ whole genome shotgun (WGS) entry which is preliminary data.</text>
</comment>
<reference evidence="10 11" key="1">
    <citation type="submission" date="2016-04" db="EMBL/GenBank/DDBJ databases">
        <title>Evolutionary innovation and constraint leading to complex multicellularity in the Ascomycota.</title>
        <authorList>
            <person name="Cisse O."/>
            <person name="Nguyen A."/>
            <person name="Hewitt D.A."/>
            <person name="Jedd G."/>
            <person name="Stajich J.E."/>
        </authorList>
    </citation>
    <scope>NUCLEOTIDE SEQUENCE [LARGE SCALE GENOMIC DNA]</scope>
    <source>
        <strain evidence="10 11">DAH-3</strain>
    </source>
</reference>
<dbReference type="InterPro" id="IPR014854">
    <property type="entry name" value="Nse4_C"/>
</dbReference>
<dbReference type="AlphaFoldDB" id="A0A1U7LSB9"/>
<dbReference type="Pfam" id="PF15412">
    <property type="entry name" value="Nse4-Nse3_bdg"/>
    <property type="match status" value="1"/>
</dbReference>
<dbReference type="OMA" id="FMGINRT"/>
<comment type="function">
    <text evidence="7">Component of the SMC5-SMC6 complex, that promotes sister chromatid alignment after DNA damage and facilitates double-stranded DNA breaks (DSBs) repair via homologous recombination between sister chromatids.</text>
</comment>
<evidence type="ECO:0000256" key="7">
    <source>
        <dbReference type="RuleBase" id="RU365071"/>
    </source>
</evidence>
<evidence type="ECO:0000256" key="5">
    <source>
        <dbReference type="ARBA" id="ARBA00023204"/>
    </source>
</evidence>
<dbReference type="PANTHER" id="PTHR16140:SF0">
    <property type="entry name" value="NON-STRUCTURAL MAINTENANCE OF CHROMOSOMES ELEMENT 4"/>
    <property type="match status" value="1"/>
</dbReference>
<organism evidence="10 11">
    <name type="scientific">Neolecta irregularis (strain DAH-3)</name>
    <dbReference type="NCBI Taxonomy" id="1198029"/>
    <lineage>
        <taxon>Eukaryota</taxon>
        <taxon>Fungi</taxon>
        <taxon>Dikarya</taxon>
        <taxon>Ascomycota</taxon>
        <taxon>Taphrinomycotina</taxon>
        <taxon>Neolectales</taxon>
        <taxon>Neolectaceae</taxon>
        <taxon>Neolecta</taxon>
    </lineage>
</organism>
<dbReference type="Pfam" id="PF08743">
    <property type="entry name" value="Nse4_C"/>
    <property type="match status" value="1"/>
</dbReference>
<keyword evidence="11" id="KW-1185">Reference proteome</keyword>
<dbReference type="Proteomes" id="UP000186594">
    <property type="component" value="Unassembled WGS sequence"/>
</dbReference>
<dbReference type="GO" id="GO:0030915">
    <property type="term" value="C:Smc5-Smc6 complex"/>
    <property type="evidence" value="ECO:0007669"/>
    <property type="project" value="UniProtKB-UniRule"/>
</dbReference>
<comment type="similarity">
    <text evidence="2 7">Belongs to the NSE4 family.</text>
</comment>
<comment type="subcellular location">
    <subcellularLocation>
        <location evidence="1 7">Nucleus</location>
    </subcellularLocation>
</comment>
<evidence type="ECO:0000256" key="1">
    <source>
        <dbReference type="ARBA" id="ARBA00004123"/>
    </source>
</evidence>
<evidence type="ECO:0000256" key="4">
    <source>
        <dbReference type="ARBA" id="ARBA00023172"/>
    </source>
</evidence>
<proteinExistence type="inferred from homology"/>
<dbReference type="GO" id="GO:0005634">
    <property type="term" value="C:nucleus"/>
    <property type="evidence" value="ECO:0007669"/>
    <property type="project" value="UniProtKB-SubCell"/>
</dbReference>
<sequence>MSRQNQKTQAHLMLVDEDKAFYDPQQPEAERREVKKKYRGLQQRMTEERQTLVLPANDGLTDNLQAMDDNFARVKNPSDATLDSGLFVELGTLTQIKIRNVTLGGLAPLDLNELVTRYATYMGKQQARCGVELTLFSKLGRLVMKHSSRAPTIDFLLGPLSVEKKIRKTSQRQNYKRNNTSTIQPQELRNEDIKKEDNTTNNNVMAIHRILEAYPQDTGVNLWQFVINPESYSQTVENLFYSSFLVRENKAKLTERAGMFYLHYIPKPKDDEEAAARKSKSHEYQQIVASISMGDWKELVKLLNISKSVIPIRRSLQGLQQNGQWYG</sequence>
<evidence type="ECO:0000313" key="10">
    <source>
        <dbReference type="EMBL" id="OLL25565.1"/>
    </source>
</evidence>